<evidence type="ECO:0000259" key="10">
    <source>
        <dbReference type="PROSITE" id="PS51755"/>
    </source>
</evidence>
<dbReference type="Gene3D" id="1.10.10.10">
    <property type="entry name" value="Winged helix-like DNA-binding domain superfamily/Winged helix DNA-binding domain"/>
    <property type="match status" value="1"/>
</dbReference>
<evidence type="ECO:0000256" key="8">
    <source>
        <dbReference type="SAM" id="Coils"/>
    </source>
</evidence>
<reference evidence="11 12" key="1">
    <citation type="submission" date="2012-08" db="EMBL/GenBank/DDBJ databases">
        <title>The Genome Sequence of Slackia piriformis YIT 12062.</title>
        <authorList>
            <consortium name="The Broad Institute Genome Sequencing Platform"/>
            <person name="Earl A."/>
            <person name="Ward D."/>
            <person name="Feldgarden M."/>
            <person name="Gevers D."/>
            <person name="Morotomi M."/>
            <person name="Walker B."/>
            <person name="Young S.K."/>
            <person name="Zeng Q."/>
            <person name="Gargeya S."/>
            <person name="Fitzgerald M."/>
            <person name="Haas B."/>
            <person name="Abouelleil A."/>
            <person name="Alvarado L."/>
            <person name="Arachchi H.M."/>
            <person name="Berlin A.M."/>
            <person name="Chapman S.B."/>
            <person name="Goldberg J."/>
            <person name="Griggs A."/>
            <person name="Gujja S."/>
            <person name="Hansen M."/>
            <person name="Howarth C."/>
            <person name="Imamovic A."/>
            <person name="Larimer J."/>
            <person name="McCowen C."/>
            <person name="Montmayeur A."/>
            <person name="Murphy C."/>
            <person name="Neiman D."/>
            <person name="Pearson M."/>
            <person name="Priest M."/>
            <person name="Roberts A."/>
            <person name="Saif S."/>
            <person name="Shea T."/>
            <person name="Sisk P."/>
            <person name="Sykes S."/>
            <person name="Wortman J."/>
            <person name="Nusbaum C."/>
            <person name="Birren B."/>
        </authorList>
    </citation>
    <scope>NUCLEOTIDE SEQUENCE [LARGE SCALE GENOMIC DNA]</scope>
    <source>
        <strain evidence="11 12">YIT 12062</strain>
    </source>
</reference>
<gene>
    <name evidence="11" type="ORF">HMPREF9451_01488</name>
</gene>
<dbReference type="Pfam" id="PF00072">
    <property type="entry name" value="Response_reg"/>
    <property type="match status" value="1"/>
</dbReference>
<dbReference type="Proteomes" id="UP000006069">
    <property type="component" value="Unassembled WGS sequence"/>
</dbReference>
<dbReference type="PATRIC" id="fig|742818.3.peg.1571"/>
<evidence type="ECO:0000256" key="1">
    <source>
        <dbReference type="ARBA" id="ARBA00022553"/>
    </source>
</evidence>
<dbReference type="HOGENOM" id="CLU_000445_30_4_11"/>
<dbReference type="Pfam" id="PF00486">
    <property type="entry name" value="Trans_reg_C"/>
    <property type="match status" value="1"/>
</dbReference>
<proteinExistence type="predicted"/>
<evidence type="ECO:0000256" key="4">
    <source>
        <dbReference type="ARBA" id="ARBA00023125"/>
    </source>
</evidence>
<feature type="DNA-binding region" description="OmpR/PhoB-type" evidence="7">
    <location>
        <begin position="152"/>
        <end position="252"/>
    </location>
</feature>
<dbReference type="GO" id="GO:0005829">
    <property type="term" value="C:cytosol"/>
    <property type="evidence" value="ECO:0007669"/>
    <property type="project" value="TreeGrafter"/>
</dbReference>
<keyword evidence="8" id="KW-0175">Coiled coil</keyword>
<keyword evidence="4 7" id="KW-0238">DNA-binding</keyword>
<dbReference type="InterPro" id="IPR001789">
    <property type="entry name" value="Sig_transdc_resp-reg_receiver"/>
</dbReference>
<evidence type="ECO:0000313" key="11">
    <source>
        <dbReference type="EMBL" id="EJZ83962.1"/>
    </source>
</evidence>
<protein>
    <submittedName>
        <fullName evidence="11">Uncharacterized protein</fullName>
    </submittedName>
</protein>
<dbReference type="FunFam" id="1.10.10.10:FF:000018">
    <property type="entry name" value="DNA-binding response regulator ResD"/>
    <property type="match status" value="1"/>
</dbReference>
<evidence type="ECO:0000256" key="5">
    <source>
        <dbReference type="ARBA" id="ARBA00023163"/>
    </source>
</evidence>
<evidence type="ECO:0000259" key="9">
    <source>
        <dbReference type="PROSITE" id="PS50110"/>
    </source>
</evidence>
<name>K0YK22_9ACTN</name>
<dbReference type="SUPFAM" id="SSF52172">
    <property type="entry name" value="CheY-like"/>
    <property type="match status" value="1"/>
</dbReference>
<dbReference type="CDD" id="cd00383">
    <property type="entry name" value="trans_reg_C"/>
    <property type="match status" value="1"/>
</dbReference>
<dbReference type="PROSITE" id="PS51755">
    <property type="entry name" value="OMPR_PHOB"/>
    <property type="match status" value="1"/>
</dbReference>
<keyword evidence="12" id="KW-1185">Reference proteome</keyword>
<dbReference type="InParanoid" id="K0YK22"/>
<dbReference type="InterPro" id="IPR001867">
    <property type="entry name" value="OmpR/PhoB-type_DNA-bd"/>
</dbReference>
<sequence length="252" mass="28143">MIYYLEDDEQIRNLTLYTLAQTGHETQGFSCAAELYEAIERAVPDLFILDVMLPGEDGISVLKKLRACDDTADVPVMMLTAKSTEFDTVTGLDAGADDYLAKPFGMMELLSRVNALLRRARRNEERARQAADLARAEAESSRSSDSEVSRDKEILEIGPIRLDAARYLVSVGGDEVRLTHKEFETLRFLMSNCGMVVSRNQLLVQVWGYEVAGETRTVDAHIQTLRKKIGEIDQEAASLIETVRGVGYRMKG</sequence>
<evidence type="ECO:0000256" key="3">
    <source>
        <dbReference type="ARBA" id="ARBA00023015"/>
    </source>
</evidence>
<dbReference type="Gene3D" id="3.40.50.2300">
    <property type="match status" value="1"/>
</dbReference>
<evidence type="ECO:0000256" key="7">
    <source>
        <dbReference type="PROSITE-ProRule" id="PRU01091"/>
    </source>
</evidence>
<dbReference type="SUPFAM" id="SSF46894">
    <property type="entry name" value="C-terminal effector domain of the bipartite response regulators"/>
    <property type="match status" value="1"/>
</dbReference>
<feature type="domain" description="OmpR/PhoB-type" evidence="10">
    <location>
        <begin position="152"/>
        <end position="252"/>
    </location>
</feature>
<dbReference type="InterPro" id="IPR036388">
    <property type="entry name" value="WH-like_DNA-bd_sf"/>
</dbReference>
<evidence type="ECO:0000256" key="2">
    <source>
        <dbReference type="ARBA" id="ARBA00023012"/>
    </source>
</evidence>
<dbReference type="GO" id="GO:0032993">
    <property type="term" value="C:protein-DNA complex"/>
    <property type="evidence" value="ECO:0007669"/>
    <property type="project" value="TreeGrafter"/>
</dbReference>
<dbReference type="OrthoDB" id="9775518at2"/>
<dbReference type="SMART" id="SM00862">
    <property type="entry name" value="Trans_reg_C"/>
    <property type="match status" value="1"/>
</dbReference>
<keyword evidence="3" id="KW-0805">Transcription regulation</keyword>
<feature type="domain" description="Response regulatory" evidence="9">
    <location>
        <begin position="1"/>
        <end position="117"/>
    </location>
</feature>
<dbReference type="eggNOG" id="COG0745">
    <property type="taxonomic scope" value="Bacteria"/>
</dbReference>
<dbReference type="InterPro" id="IPR011006">
    <property type="entry name" value="CheY-like_superfamily"/>
</dbReference>
<feature type="modified residue" description="4-aspartylphosphate" evidence="6">
    <location>
        <position position="50"/>
    </location>
</feature>
<dbReference type="GO" id="GO:0006355">
    <property type="term" value="P:regulation of DNA-templated transcription"/>
    <property type="evidence" value="ECO:0007669"/>
    <property type="project" value="InterPro"/>
</dbReference>
<dbReference type="PANTHER" id="PTHR48111">
    <property type="entry name" value="REGULATOR OF RPOS"/>
    <property type="match status" value="1"/>
</dbReference>
<dbReference type="PANTHER" id="PTHR48111:SF1">
    <property type="entry name" value="TWO-COMPONENT RESPONSE REGULATOR ORR33"/>
    <property type="match status" value="1"/>
</dbReference>
<dbReference type="InterPro" id="IPR016032">
    <property type="entry name" value="Sig_transdc_resp-reg_C-effctor"/>
</dbReference>
<dbReference type="PROSITE" id="PS50110">
    <property type="entry name" value="RESPONSE_REGULATORY"/>
    <property type="match status" value="1"/>
</dbReference>
<dbReference type="InterPro" id="IPR039420">
    <property type="entry name" value="WalR-like"/>
</dbReference>
<dbReference type="GO" id="GO:0000156">
    <property type="term" value="F:phosphorelay response regulator activity"/>
    <property type="evidence" value="ECO:0007669"/>
    <property type="project" value="TreeGrafter"/>
</dbReference>
<feature type="coiled-coil region" evidence="8">
    <location>
        <begin position="106"/>
        <end position="139"/>
    </location>
</feature>
<organism evidence="11 12">
    <name type="scientific">Slackia piriformis YIT 12062</name>
    <dbReference type="NCBI Taxonomy" id="742818"/>
    <lineage>
        <taxon>Bacteria</taxon>
        <taxon>Bacillati</taxon>
        <taxon>Actinomycetota</taxon>
        <taxon>Coriobacteriia</taxon>
        <taxon>Eggerthellales</taxon>
        <taxon>Eggerthellaceae</taxon>
        <taxon>Slackia</taxon>
    </lineage>
</organism>
<comment type="caution">
    <text evidence="11">The sequence shown here is derived from an EMBL/GenBank/DDBJ whole genome shotgun (WGS) entry which is preliminary data.</text>
</comment>
<dbReference type="SMART" id="SM00448">
    <property type="entry name" value="REC"/>
    <property type="match status" value="1"/>
</dbReference>
<dbReference type="GO" id="GO:0000976">
    <property type="term" value="F:transcription cis-regulatory region binding"/>
    <property type="evidence" value="ECO:0007669"/>
    <property type="project" value="TreeGrafter"/>
</dbReference>
<dbReference type="AlphaFoldDB" id="K0YK22"/>
<evidence type="ECO:0000313" key="12">
    <source>
        <dbReference type="Proteomes" id="UP000006069"/>
    </source>
</evidence>
<keyword evidence="2" id="KW-0902">Two-component regulatory system</keyword>
<evidence type="ECO:0000256" key="6">
    <source>
        <dbReference type="PROSITE-ProRule" id="PRU00169"/>
    </source>
</evidence>
<accession>K0YK22</accession>
<dbReference type="Gene3D" id="6.10.250.690">
    <property type="match status" value="1"/>
</dbReference>
<dbReference type="RefSeq" id="WP_009139681.1">
    <property type="nucleotide sequence ID" value="NZ_JH815198.1"/>
</dbReference>
<keyword evidence="1 6" id="KW-0597">Phosphoprotein</keyword>
<keyword evidence="5" id="KW-0804">Transcription</keyword>
<dbReference type="EMBL" id="ADMD01000007">
    <property type="protein sequence ID" value="EJZ83962.1"/>
    <property type="molecule type" value="Genomic_DNA"/>
</dbReference>